<organism evidence="2 3">
    <name type="scientific">Thermocladium modestius</name>
    <dbReference type="NCBI Taxonomy" id="62609"/>
    <lineage>
        <taxon>Archaea</taxon>
        <taxon>Thermoproteota</taxon>
        <taxon>Thermoprotei</taxon>
        <taxon>Thermoproteales</taxon>
        <taxon>Thermoproteaceae</taxon>
        <taxon>Thermocladium</taxon>
    </lineage>
</organism>
<dbReference type="SUPFAM" id="SSF56281">
    <property type="entry name" value="Metallo-hydrolase/oxidoreductase"/>
    <property type="match status" value="1"/>
</dbReference>
<dbReference type="PANTHER" id="PTHR42951:SF4">
    <property type="entry name" value="ACYL-COENZYME A THIOESTERASE MBLAC2"/>
    <property type="match status" value="1"/>
</dbReference>
<name>A0A830GUB4_9CREN</name>
<feature type="domain" description="Metallo-beta-lactamase" evidence="1">
    <location>
        <begin position="23"/>
        <end position="214"/>
    </location>
</feature>
<dbReference type="InterPro" id="IPR001279">
    <property type="entry name" value="Metallo-B-lactamas"/>
</dbReference>
<proteinExistence type="predicted"/>
<dbReference type="InterPro" id="IPR050855">
    <property type="entry name" value="NDM-1-like"/>
</dbReference>
<dbReference type="Gene3D" id="3.60.15.10">
    <property type="entry name" value="Ribonuclease Z/Hydroxyacylglutathione hydrolase-like"/>
    <property type="match status" value="1"/>
</dbReference>
<evidence type="ECO:0000259" key="1">
    <source>
        <dbReference type="SMART" id="SM00849"/>
    </source>
</evidence>
<evidence type="ECO:0000313" key="2">
    <source>
        <dbReference type="EMBL" id="GGP20046.1"/>
    </source>
</evidence>
<reference evidence="2" key="2">
    <citation type="submission" date="2020-09" db="EMBL/GenBank/DDBJ databases">
        <authorList>
            <person name="Sun Q."/>
            <person name="Ohkuma M."/>
        </authorList>
    </citation>
    <scope>NUCLEOTIDE SEQUENCE</scope>
    <source>
        <strain evidence="2">JCM 10088</strain>
    </source>
</reference>
<reference evidence="2" key="1">
    <citation type="journal article" date="2014" name="Int. J. Syst. Evol. Microbiol.">
        <title>Complete genome sequence of Corynebacterium casei LMG S-19264T (=DSM 44701T), isolated from a smear-ripened cheese.</title>
        <authorList>
            <consortium name="US DOE Joint Genome Institute (JGI-PGF)"/>
            <person name="Walter F."/>
            <person name="Albersmeier A."/>
            <person name="Kalinowski J."/>
            <person name="Ruckert C."/>
        </authorList>
    </citation>
    <scope>NUCLEOTIDE SEQUENCE</scope>
    <source>
        <strain evidence="2">JCM 10088</strain>
    </source>
</reference>
<dbReference type="GO" id="GO:0016787">
    <property type="term" value="F:hydrolase activity"/>
    <property type="evidence" value="ECO:0007669"/>
    <property type="project" value="UniProtKB-KW"/>
</dbReference>
<protein>
    <submittedName>
        <fullName evidence="2">MBL fold metallo-hydrolase</fullName>
    </submittedName>
</protein>
<dbReference type="CDD" id="cd07726">
    <property type="entry name" value="ST1585-like_MBL-fold"/>
    <property type="match status" value="1"/>
</dbReference>
<dbReference type="Proteomes" id="UP000610960">
    <property type="component" value="Unassembled WGS sequence"/>
</dbReference>
<gene>
    <name evidence="2" type="ORF">GCM10007981_06540</name>
</gene>
<dbReference type="InterPro" id="IPR037482">
    <property type="entry name" value="ST1585_MBL-fold"/>
</dbReference>
<comment type="caution">
    <text evidence="2">The sequence shown here is derived from an EMBL/GenBank/DDBJ whole genome shotgun (WGS) entry which is preliminary data.</text>
</comment>
<dbReference type="RefSeq" id="WP_188596029.1">
    <property type="nucleotide sequence ID" value="NZ_BMNL01000002.1"/>
</dbReference>
<dbReference type="PANTHER" id="PTHR42951">
    <property type="entry name" value="METALLO-BETA-LACTAMASE DOMAIN-CONTAINING"/>
    <property type="match status" value="1"/>
</dbReference>
<keyword evidence="3" id="KW-1185">Reference proteome</keyword>
<dbReference type="AlphaFoldDB" id="A0A830GUB4"/>
<dbReference type="Pfam" id="PF00753">
    <property type="entry name" value="Lactamase_B"/>
    <property type="match status" value="1"/>
</dbReference>
<sequence length="297" mass="33023">MRSIRYDDALSQIDLEPGGYRDLVSVYLAESKGKAVLIESGPAITADELAGLVRNASITHVIVTHVHIDHGGGAGGLIRRFPATIYAHPRATKVIQNPDLIWEPARMAMGWLGELYGKPFDAPRDRVRETSDGEVITVGDLSFKVIHTPGHASHHQSILMEPGRVLFLGDAAGIYLADVDYVIPTTMSPIRLDLYVDSIKKLIRENPSKLAYTHFGIVGNAVERLEDHLTQVESWIKALSESLAEKSDAEEILIERDYRLRQVIDKIRERKAHYHLFKMAVEGMVSAISQSSENLPK</sequence>
<dbReference type="OrthoDB" id="197151at2157"/>
<dbReference type="InterPro" id="IPR036866">
    <property type="entry name" value="RibonucZ/Hydroxyglut_hydro"/>
</dbReference>
<evidence type="ECO:0000313" key="3">
    <source>
        <dbReference type="Proteomes" id="UP000610960"/>
    </source>
</evidence>
<dbReference type="SMART" id="SM00849">
    <property type="entry name" value="Lactamase_B"/>
    <property type="match status" value="1"/>
</dbReference>
<accession>A0A830GUB4</accession>
<keyword evidence="2" id="KW-0378">Hydrolase</keyword>
<dbReference type="EMBL" id="BMNL01000002">
    <property type="protein sequence ID" value="GGP20046.1"/>
    <property type="molecule type" value="Genomic_DNA"/>
</dbReference>